<comment type="caution">
    <text evidence="2">The sequence shown here is derived from an EMBL/GenBank/DDBJ whole genome shotgun (WGS) entry which is preliminary data.</text>
</comment>
<keyword evidence="1" id="KW-0812">Transmembrane</keyword>
<organism evidence="2 3">
    <name type="scientific">Anaeromyces robustus</name>
    <dbReference type="NCBI Taxonomy" id="1754192"/>
    <lineage>
        <taxon>Eukaryota</taxon>
        <taxon>Fungi</taxon>
        <taxon>Fungi incertae sedis</taxon>
        <taxon>Chytridiomycota</taxon>
        <taxon>Chytridiomycota incertae sedis</taxon>
        <taxon>Neocallimastigomycetes</taxon>
        <taxon>Neocallimastigales</taxon>
        <taxon>Neocallimastigaceae</taxon>
        <taxon>Anaeromyces</taxon>
    </lineage>
</organism>
<accession>A0A1Y1WS61</accession>
<reference evidence="2 3" key="2">
    <citation type="submission" date="2016-08" db="EMBL/GenBank/DDBJ databases">
        <title>Pervasive Adenine N6-methylation of Active Genes in Fungi.</title>
        <authorList>
            <consortium name="DOE Joint Genome Institute"/>
            <person name="Mondo S.J."/>
            <person name="Dannebaum R.O."/>
            <person name="Kuo R.C."/>
            <person name="Labutti K."/>
            <person name="Haridas S."/>
            <person name="Kuo A."/>
            <person name="Salamov A."/>
            <person name="Ahrendt S.R."/>
            <person name="Lipzen A."/>
            <person name="Sullivan W."/>
            <person name="Andreopoulos W.B."/>
            <person name="Clum A."/>
            <person name="Lindquist E."/>
            <person name="Daum C."/>
            <person name="Ramamoorthy G.K."/>
            <person name="Gryganskyi A."/>
            <person name="Culley D."/>
            <person name="Magnuson J.K."/>
            <person name="James T.Y."/>
            <person name="O'Malley M.A."/>
            <person name="Stajich J.E."/>
            <person name="Spatafora J.W."/>
            <person name="Visel A."/>
            <person name="Grigoriev I.V."/>
        </authorList>
    </citation>
    <scope>NUCLEOTIDE SEQUENCE [LARGE SCALE GENOMIC DNA]</scope>
    <source>
        <strain evidence="2 3">S4</strain>
    </source>
</reference>
<dbReference type="EMBL" id="MCFG01000317">
    <property type="protein sequence ID" value="ORX76118.1"/>
    <property type="molecule type" value="Genomic_DNA"/>
</dbReference>
<protein>
    <submittedName>
        <fullName evidence="2">Uncharacterized protein</fullName>
    </submittedName>
</protein>
<keyword evidence="1" id="KW-1133">Transmembrane helix</keyword>
<evidence type="ECO:0000256" key="1">
    <source>
        <dbReference type="SAM" id="Phobius"/>
    </source>
</evidence>
<reference evidence="2 3" key="1">
    <citation type="submission" date="2016-08" db="EMBL/GenBank/DDBJ databases">
        <title>A Parts List for Fungal Cellulosomes Revealed by Comparative Genomics.</title>
        <authorList>
            <consortium name="DOE Joint Genome Institute"/>
            <person name="Haitjema C.H."/>
            <person name="Gilmore S.P."/>
            <person name="Henske J.K."/>
            <person name="Solomon K.V."/>
            <person name="De Groot R."/>
            <person name="Kuo A."/>
            <person name="Mondo S.J."/>
            <person name="Salamov A.A."/>
            <person name="Labutti K."/>
            <person name="Zhao Z."/>
            <person name="Chiniquy J."/>
            <person name="Barry K."/>
            <person name="Brewer H.M."/>
            <person name="Purvine S.O."/>
            <person name="Wright A.T."/>
            <person name="Boxma B."/>
            <person name="Van Alen T."/>
            <person name="Hackstein J.H."/>
            <person name="Baker S.E."/>
            <person name="Grigoriev I.V."/>
            <person name="O'Malley M.A."/>
        </authorList>
    </citation>
    <scope>NUCLEOTIDE SEQUENCE [LARGE SCALE GENOMIC DNA]</scope>
    <source>
        <strain evidence="2 3">S4</strain>
    </source>
</reference>
<evidence type="ECO:0000313" key="2">
    <source>
        <dbReference type="EMBL" id="ORX76118.1"/>
    </source>
</evidence>
<dbReference type="Proteomes" id="UP000193944">
    <property type="component" value="Unassembled WGS sequence"/>
</dbReference>
<name>A0A1Y1WS61_9FUNG</name>
<proteinExistence type="predicted"/>
<sequence>MTAEFKVVMTFRRLKGVESTSIIYYYLILLGTFIPITNANNNTAPTFTSTVIGVGVNFDKIDEQDGVSKTQLNAFQNWKQSAEQHTYQNHKDWLNGNNPYLLQENNKYPFKPTLLIGAFNTSVITSNIATDKNHLDNSSTKIVMTTESLLL</sequence>
<evidence type="ECO:0000313" key="3">
    <source>
        <dbReference type="Proteomes" id="UP000193944"/>
    </source>
</evidence>
<feature type="transmembrane region" description="Helical" evidence="1">
    <location>
        <begin position="21"/>
        <end position="39"/>
    </location>
</feature>
<dbReference type="AlphaFoldDB" id="A0A1Y1WS61"/>
<gene>
    <name evidence="2" type="ORF">BCR32DRAFT_248992</name>
</gene>
<keyword evidence="3" id="KW-1185">Reference proteome</keyword>
<keyword evidence="1" id="KW-0472">Membrane</keyword>